<evidence type="ECO:0000313" key="3">
    <source>
        <dbReference type="Proteomes" id="UP000053235"/>
    </source>
</evidence>
<dbReference type="STRING" id="388408.LAX5112_02102"/>
<reference evidence="3" key="1">
    <citation type="submission" date="2015-07" db="EMBL/GenBank/DDBJ databases">
        <authorList>
            <person name="Rodrigo-Torres Lidia"/>
            <person name="Arahal R.David."/>
        </authorList>
    </citation>
    <scope>NUCLEOTIDE SEQUENCE [LARGE SCALE GENOMIC DNA]</scope>
    <source>
        <strain evidence="3">CECT 5112</strain>
    </source>
</reference>
<accession>A0A0M7A2W5</accession>
<feature type="transmembrane region" description="Helical" evidence="1">
    <location>
        <begin position="237"/>
        <end position="259"/>
    </location>
</feature>
<dbReference type="Proteomes" id="UP000053235">
    <property type="component" value="Unassembled WGS sequence"/>
</dbReference>
<evidence type="ECO:0000313" key="2">
    <source>
        <dbReference type="EMBL" id="CTQ69405.1"/>
    </source>
</evidence>
<dbReference type="AlphaFoldDB" id="A0A0M7A2W5"/>
<keyword evidence="1" id="KW-1133">Transmembrane helix</keyword>
<gene>
    <name evidence="2" type="ORF">LAX5112_02102</name>
</gene>
<feature type="transmembrane region" description="Helical" evidence="1">
    <location>
        <begin position="62"/>
        <end position="85"/>
    </location>
</feature>
<feature type="transmembrane region" description="Helical" evidence="1">
    <location>
        <begin position="97"/>
        <end position="122"/>
    </location>
</feature>
<feature type="transmembrane region" description="Helical" evidence="1">
    <location>
        <begin position="12"/>
        <end position="32"/>
    </location>
</feature>
<proteinExistence type="predicted"/>
<name>A0A0M7A2W5_9HYPH</name>
<keyword evidence="1" id="KW-0812">Transmembrane</keyword>
<dbReference type="InterPro" id="IPR018688">
    <property type="entry name" value="PpoB2-like"/>
</dbReference>
<dbReference type="RefSeq" id="WP_208981285.1">
    <property type="nucleotide sequence ID" value="NZ_CXWD01000007.1"/>
</dbReference>
<evidence type="ECO:0000256" key="1">
    <source>
        <dbReference type="SAM" id="Phobius"/>
    </source>
</evidence>
<feature type="transmembrane region" description="Helical" evidence="1">
    <location>
        <begin position="196"/>
        <end position="225"/>
    </location>
</feature>
<dbReference type="EMBL" id="CXWD01000007">
    <property type="protein sequence ID" value="CTQ69405.1"/>
    <property type="molecule type" value="Genomic_DNA"/>
</dbReference>
<organism evidence="2 3">
    <name type="scientific">Roseibium alexandrii</name>
    <dbReference type="NCBI Taxonomy" id="388408"/>
    <lineage>
        <taxon>Bacteria</taxon>
        <taxon>Pseudomonadati</taxon>
        <taxon>Pseudomonadota</taxon>
        <taxon>Alphaproteobacteria</taxon>
        <taxon>Hyphomicrobiales</taxon>
        <taxon>Stappiaceae</taxon>
        <taxon>Roseibium</taxon>
    </lineage>
</organism>
<protein>
    <submittedName>
        <fullName evidence="2">Putative metal-binding integral membrane protein</fullName>
    </submittedName>
</protein>
<dbReference type="Pfam" id="PF09948">
    <property type="entry name" value="PpoB2"/>
    <property type="match status" value="1"/>
</dbReference>
<sequence>MQIALHLVDRRQAAWIAFFAAVLGAWTALFLMQPDLDLPAGWQALGLDYLASLCRPAADASLAGLIAMWGLMSLAMMAPTIAPALKTYLDLTHTQGATIAGFSALLAGYLLVWIGFSVPAAVLQAALDTQGWLDPFGRSSEVYLTAGILALAGAYQFSRLKEACLNQCQSPLIFFMGQWQDGLSGSFRMGLHLGSICLGCCWALMLLAFVAGTMNLAFMGLAMVLMTFEKLPQLGRYLTVPVGFALLGSAAAILIIELIKHL</sequence>
<keyword evidence="3" id="KW-1185">Reference proteome</keyword>
<keyword evidence="1" id="KW-0472">Membrane</keyword>